<evidence type="ECO:0000256" key="4">
    <source>
        <dbReference type="PROSITE-ProRule" id="PRU00221"/>
    </source>
</evidence>
<dbReference type="Pfam" id="PF00400">
    <property type="entry name" value="WD40"/>
    <property type="match status" value="2"/>
</dbReference>
<reference evidence="6" key="1">
    <citation type="submission" date="2025-08" db="UniProtKB">
        <authorList>
            <consortium name="RefSeq"/>
        </authorList>
    </citation>
    <scope>IDENTIFICATION</scope>
    <source>
        <tissue evidence="6">Blood</tissue>
    </source>
</reference>
<evidence type="ECO:0000256" key="3">
    <source>
        <dbReference type="ARBA" id="ARBA00022737"/>
    </source>
</evidence>
<name>A0A6P9D127_PANGU</name>
<dbReference type="AlphaFoldDB" id="A0A6P9D127"/>
<keyword evidence="3" id="KW-0677">Repeat</keyword>
<dbReference type="PANTHER" id="PTHR22889:SF0">
    <property type="entry name" value="WD REPEAT-CONTAINING PROTEIN 89"/>
    <property type="match status" value="1"/>
</dbReference>
<feature type="repeat" description="WD" evidence="4">
    <location>
        <begin position="82"/>
        <end position="124"/>
    </location>
</feature>
<dbReference type="OrthoDB" id="25131at2759"/>
<protein>
    <recommendedName>
        <fullName evidence="1">WD repeat-containing protein 89</fullName>
    </recommendedName>
</protein>
<proteinExistence type="predicted"/>
<keyword evidence="5" id="KW-1185">Reference proteome</keyword>
<evidence type="ECO:0000256" key="2">
    <source>
        <dbReference type="ARBA" id="ARBA00022574"/>
    </source>
</evidence>
<dbReference type="GeneID" id="117675168"/>
<dbReference type="RefSeq" id="XP_034289448.1">
    <property type="nucleotide sequence ID" value="XM_034433557.2"/>
</dbReference>
<dbReference type="SMART" id="SM00320">
    <property type="entry name" value="WD40"/>
    <property type="match status" value="5"/>
</dbReference>
<dbReference type="PANTHER" id="PTHR22889">
    <property type="entry name" value="WD REPEAT-CONTAINING PROTEIN 89"/>
    <property type="match status" value="1"/>
</dbReference>
<dbReference type="InterPro" id="IPR039328">
    <property type="entry name" value="WDR89"/>
</dbReference>
<dbReference type="Gene3D" id="2.130.10.10">
    <property type="entry name" value="YVTN repeat-like/Quinoprotein amine dehydrogenase"/>
    <property type="match status" value="2"/>
</dbReference>
<dbReference type="InterPro" id="IPR001680">
    <property type="entry name" value="WD40_rpt"/>
</dbReference>
<dbReference type="InterPro" id="IPR015943">
    <property type="entry name" value="WD40/YVTN_repeat-like_dom_sf"/>
</dbReference>
<gene>
    <name evidence="6" type="primary">WDR89</name>
</gene>
<evidence type="ECO:0000256" key="1">
    <source>
        <dbReference type="ARBA" id="ARBA00021125"/>
    </source>
</evidence>
<dbReference type="InterPro" id="IPR036322">
    <property type="entry name" value="WD40_repeat_dom_sf"/>
</dbReference>
<evidence type="ECO:0000313" key="6">
    <source>
        <dbReference type="RefSeq" id="XP_034289448.1"/>
    </source>
</evidence>
<dbReference type="InParanoid" id="A0A6P9D127"/>
<dbReference type="SUPFAM" id="SSF50978">
    <property type="entry name" value="WD40 repeat-like"/>
    <property type="match status" value="1"/>
</dbReference>
<dbReference type="KEGG" id="pgut:117675168"/>
<accession>A0A6P9D127</accession>
<evidence type="ECO:0000313" key="5">
    <source>
        <dbReference type="Proteomes" id="UP001652622"/>
    </source>
</evidence>
<dbReference type="PROSITE" id="PS50294">
    <property type="entry name" value="WD_REPEATS_REGION"/>
    <property type="match status" value="2"/>
</dbReference>
<sequence>MYSLRETFTFLDAAVIPVAMEKIKEQFSRLQIAKRCSLTEDPSYLLDIDISRAEGSHLVAVSCSNKSISVYNRETLCLLQEYNSHPALLSGVRFAHTNENILFSAGSDGSLKCWDIRSSAVKPVHLFCGNPSDIFISCDISCNDLVVCAGTEKVEEDAFVTFWDARGCTNSVPSSKRSLGVYSESHNDDVTKVCFHPNKPHLLASGSTDGLVNVFDINKDNEENALVTTCNSDSSVRSIGWAGKDYWQIYCMTHDEGFCYWDLTQLDSEMSTTLLHIPDVREVENIKLDYLIGGVYHEKVGKLFVFGGMSTGSICLIECCAHELNSVGILQGGHSAIVRSFYWDMVDDSLFTGGEDAELLLWKPGAVEKALSKKTSMKVISSVNQQTKVHQRTLKTKQKVKK</sequence>
<feature type="repeat" description="WD" evidence="4">
    <location>
        <begin position="183"/>
        <end position="225"/>
    </location>
</feature>
<feature type="repeat" description="WD" evidence="4">
    <location>
        <begin position="331"/>
        <end position="363"/>
    </location>
</feature>
<keyword evidence="2 4" id="KW-0853">WD repeat</keyword>
<dbReference type="PROSITE" id="PS50082">
    <property type="entry name" value="WD_REPEATS_2"/>
    <property type="match status" value="3"/>
</dbReference>
<dbReference type="Proteomes" id="UP001652622">
    <property type="component" value="Unplaced"/>
</dbReference>
<dbReference type="CTD" id="112840"/>
<organism evidence="5 6">
    <name type="scientific">Pantherophis guttatus</name>
    <name type="common">Corn snake</name>
    <name type="synonym">Elaphe guttata</name>
    <dbReference type="NCBI Taxonomy" id="94885"/>
    <lineage>
        <taxon>Eukaryota</taxon>
        <taxon>Metazoa</taxon>
        <taxon>Chordata</taxon>
        <taxon>Craniata</taxon>
        <taxon>Vertebrata</taxon>
        <taxon>Euteleostomi</taxon>
        <taxon>Lepidosauria</taxon>
        <taxon>Squamata</taxon>
        <taxon>Bifurcata</taxon>
        <taxon>Unidentata</taxon>
        <taxon>Episquamata</taxon>
        <taxon>Toxicofera</taxon>
        <taxon>Serpentes</taxon>
        <taxon>Colubroidea</taxon>
        <taxon>Colubridae</taxon>
        <taxon>Colubrinae</taxon>
        <taxon>Pantherophis</taxon>
    </lineage>
</organism>
<dbReference type="OMA" id="YHEKTDK"/>